<dbReference type="CDD" id="cd03219">
    <property type="entry name" value="ABC_Mj1267_LivG_branched"/>
    <property type="match status" value="1"/>
</dbReference>
<dbReference type="InterPro" id="IPR051120">
    <property type="entry name" value="ABC_AA/LPS_Transport"/>
</dbReference>
<evidence type="ECO:0000313" key="6">
    <source>
        <dbReference type="Proteomes" id="UP000584642"/>
    </source>
</evidence>
<dbReference type="SMART" id="SM00382">
    <property type="entry name" value="AAA"/>
    <property type="match status" value="1"/>
</dbReference>
<dbReference type="Proteomes" id="UP000584642">
    <property type="component" value="Unassembled WGS sequence"/>
</dbReference>
<organism evidence="5 6">
    <name type="scientific">Azospirillum oleiclasticum</name>
    <dbReference type="NCBI Taxonomy" id="2735135"/>
    <lineage>
        <taxon>Bacteria</taxon>
        <taxon>Pseudomonadati</taxon>
        <taxon>Pseudomonadota</taxon>
        <taxon>Alphaproteobacteria</taxon>
        <taxon>Rhodospirillales</taxon>
        <taxon>Azospirillaceae</taxon>
        <taxon>Azospirillum</taxon>
    </lineage>
</organism>
<dbReference type="Pfam" id="PF00005">
    <property type="entry name" value="ABC_tran"/>
    <property type="match status" value="1"/>
</dbReference>
<evidence type="ECO:0000259" key="4">
    <source>
        <dbReference type="PROSITE" id="PS50893"/>
    </source>
</evidence>
<keyword evidence="3 5" id="KW-0067">ATP-binding</keyword>
<dbReference type="InterPro" id="IPR027417">
    <property type="entry name" value="P-loop_NTPase"/>
</dbReference>
<gene>
    <name evidence="5" type="ORF">HND93_25285</name>
</gene>
<comment type="caution">
    <text evidence="5">The sequence shown here is derived from an EMBL/GenBank/DDBJ whole genome shotgun (WGS) entry which is preliminary data.</text>
</comment>
<evidence type="ECO:0000256" key="3">
    <source>
        <dbReference type="ARBA" id="ARBA00022840"/>
    </source>
</evidence>
<dbReference type="InterPro" id="IPR003439">
    <property type="entry name" value="ABC_transporter-like_ATP-bd"/>
</dbReference>
<sequence>MTDTILEVTDLGKFFGGLRALSGVCFTVWRGEIFGIIGPNGAGKTTLFNCLSGALKPSTGRIGLDGRRIDGLHPHDICRLGLARTFQIVRPFQGMTVLGNVMVAAYGRHPATADAEHHAHEALRSIGMAHLAHLDAERLSVAEMRRLEIARAIATEPRLLLLDEMLAGLTATEAAALCDQIVALNGRGITIVMVEHSVPVISRMCARSIVLNFGTLLAEGTTQDVLRDPRVQEAYLGSAA</sequence>
<dbReference type="InterPro" id="IPR032823">
    <property type="entry name" value="BCA_ABC_TP_C"/>
</dbReference>
<name>A0ABX2TH07_9PROT</name>
<feature type="domain" description="ABC transporter" evidence="4">
    <location>
        <begin position="6"/>
        <end position="238"/>
    </location>
</feature>
<protein>
    <submittedName>
        <fullName evidence="5">ABC transporter ATP-binding protein</fullName>
    </submittedName>
</protein>
<accession>A0ABX2TH07</accession>
<dbReference type="Gene3D" id="3.40.50.300">
    <property type="entry name" value="P-loop containing nucleotide triphosphate hydrolases"/>
    <property type="match status" value="1"/>
</dbReference>
<evidence type="ECO:0000256" key="2">
    <source>
        <dbReference type="ARBA" id="ARBA00022741"/>
    </source>
</evidence>
<reference evidence="5 6" key="1">
    <citation type="submission" date="2020-05" db="EMBL/GenBank/DDBJ databases">
        <title>Azospirillum oleiclasticum sp. nov, a nitrogen-fixing and heavy crude oil-emulsifying bacterium isolated from the crude oil of Yumen Oilfield.</title>
        <authorList>
            <person name="Wu D."/>
            <person name="Cai M."/>
            <person name="Zhang X."/>
        </authorList>
    </citation>
    <scope>NUCLEOTIDE SEQUENCE [LARGE SCALE GENOMIC DNA]</scope>
    <source>
        <strain evidence="5 6">ROY-1-1-2</strain>
    </source>
</reference>
<dbReference type="PROSITE" id="PS50893">
    <property type="entry name" value="ABC_TRANSPORTER_2"/>
    <property type="match status" value="1"/>
</dbReference>
<proteinExistence type="predicted"/>
<dbReference type="EMBL" id="JABFDB010000023">
    <property type="protein sequence ID" value="NYZ23035.1"/>
    <property type="molecule type" value="Genomic_DNA"/>
</dbReference>
<dbReference type="PANTHER" id="PTHR45772:SF7">
    <property type="entry name" value="AMINO ACID ABC TRANSPORTER ATP-BINDING PROTEIN"/>
    <property type="match status" value="1"/>
</dbReference>
<dbReference type="GO" id="GO:0005524">
    <property type="term" value="F:ATP binding"/>
    <property type="evidence" value="ECO:0007669"/>
    <property type="project" value="UniProtKB-KW"/>
</dbReference>
<dbReference type="SUPFAM" id="SSF52540">
    <property type="entry name" value="P-loop containing nucleoside triphosphate hydrolases"/>
    <property type="match status" value="1"/>
</dbReference>
<keyword evidence="2" id="KW-0547">Nucleotide-binding</keyword>
<evidence type="ECO:0000313" key="5">
    <source>
        <dbReference type="EMBL" id="NYZ23035.1"/>
    </source>
</evidence>
<dbReference type="InterPro" id="IPR003593">
    <property type="entry name" value="AAA+_ATPase"/>
</dbReference>
<dbReference type="Pfam" id="PF12399">
    <property type="entry name" value="BCA_ABC_TP_C"/>
    <property type="match status" value="1"/>
</dbReference>
<dbReference type="RefSeq" id="WP_180284807.1">
    <property type="nucleotide sequence ID" value="NZ_JABFDB010000023.1"/>
</dbReference>
<keyword evidence="6" id="KW-1185">Reference proteome</keyword>
<keyword evidence="1" id="KW-0813">Transport</keyword>
<evidence type="ECO:0000256" key="1">
    <source>
        <dbReference type="ARBA" id="ARBA00022448"/>
    </source>
</evidence>
<dbReference type="PANTHER" id="PTHR45772">
    <property type="entry name" value="CONSERVED COMPONENT OF ABC TRANSPORTER FOR NATURAL AMINO ACIDS-RELATED"/>
    <property type="match status" value="1"/>
</dbReference>